<proteinExistence type="predicted"/>
<sequence>MKRLQTITSKCGTAKSKSTLMFGVLFLVAACQSKPSYVEQQSITDFDYRKRHPIVLTEAPENFDIPVAGEMRNLNGSLKVAVAAFGQEAKNDGSGFVEVLVPSGSANEAAVRAISPQIRAALKDGGVVADHIVMRSYTVSDLAATAPVRLSFMRVKGSVRDCGNWPDGMASDSQNLDYHNFGCASQANLAAMVDNPTDLLRPRPMGPTDPVRTNVILAKHRTGEVTAGQYETGVGTSVSAVANN</sequence>
<dbReference type="Proteomes" id="UP000680706">
    <property type="component" value="Chromosome"/>
</dbReference>
<gene>
    <name evidence="1" type="ORF">KGB56_03100</name>
</gene>
<protein>
    <submittedName>
        <fullName evidence="1">CpaD family pilus assembly protein</fullName>
    </submittedName>
</protein>
<evidence type="ECO:0000313" key="2">
    <source>
        <dbReference type="Proteomes" id="UP000680706"/>
    </source>
</evidence>
<keyword evidence="2" id="KW-1185">Reference proteome</keyword>
<organism evidence="1 2">
    <name type="scientific">Pseudovibrio brasiliensis</name>
    <dbReference type="NCBI Taxonomy" id="1898042"/>
    <lineage>
        <taxon>Bacteria</taxon>
        <taxon>Pseudomonadati</taxon>
        <taxon>Pseudomonadota</taxon>
        <taxon>Alphaproteobacteria</taxon>
        <taxon>Hyphomicrobiales</taxon>
        <taxon>Stappiaceae</taxon>
        <taxon>Pseudovibrio</taxon>
    </lineage>
</organism>
<dbReference type="InterPro" id="IPR013361">
    <property type="entry name" value="Pilus_CpaD"/>
</dbReference>
<dbReference type="PROSITE" id="PS51257">
    <property type="entry name" value="PROKAR_LIPOPROTEIN"/>
    <property type="match status" value="1"/>
</dbReference>
<accession>A0ABX8AMZ6</accession>
<name>A0ABX8AMZ6_9HYPH</name>
<dbReference type="Pfam" id="PF09476">
    <property type="entry name" value="Pilus_CpaD"/>
    <property type="match status" value="1"/>
</dbReference>
<dbReference type="EMBL" id="CP074126">
    <property type="protein sequence ID" value="QUS56449.1"/>
    <property type="molecule type" value="Genomic_DNA"/>
</dbReference>
<dbReference type="RefSeq" id="WP_197432711.1">
    <property type="nucleotide sequence ID" value="NZ_CP074126.1"/>
</dbReference>
<evidence type="ECO:0000313" key="1">
    <source>
        <dbReference type="EMBL" id="QUS56449.1"/>
    </source>
</evidence>
<dbReference type="InterPro" id="IPR019027">
    <property type="entry name" value="Pilus_biogenesis_CpaD-related"/>
</dbReference>
<reference evidence="1 2" key="1">
    <citation type="journal article" date="2021" name="Angew. Chem. Int. Ed. Engl.">
        <title>A novel family of nonribosomal peptides modulate collective behavior in Pseudovibrio bacteria isolated from marine sponges.</title>
        <authorList>
            <person name="Ioca L.P."/>
            <person name="Dai Y."/>
            <person name="Kunakom S."/>
            <person name="Diaz-Espinosa J."/>
            <person name="Krunic A."/>
            <person name="Crnkovic C.M."/>
            <person name="Orjala J."/>
            <person name="Sanchez L.M."/>
            <person name="Ferreira A.G."/>
            <person name="Berlinck R.G.S."/>
            <person name="Eustaquio A.S."/>
        </authorList>
    </citation>
    <scope>NUCLEOTIDE SEQUENCE [LARGE SCALE GENOMIC DNA]</scope>
    <source>
        <strain evidence="1 2">Ab134</strain>
    </source>
</reference>
<dbReference type="NCBIfam" id="TIGR02522">
    <property type="entry name" value="pilus_cpaD"/>
    <property type="match status" value="1"/>
</dbReference>